<feature type="transmembrane region" description="Helical" evidence="1">
    <location>
        <begin position="177"/>
        <end position="207"/>
    </location>
</feature>
<protein>
    <recommendedName>
        <fullName evidence="3">Glycosyltransferase RgtA/B/C/D-like domain-containing protein</fullName>
    </recommendedName>
</protein>
<feature type="transmembrane region" description="Helical" evidence="1">
    <location>
        <begin position="7"/>
        <end position="29"/>
    </location>
</feature>
<name>A0A0F9LBD4_9ZZZZ</name>
<feature type="transmembrane region" description="Helical" evidence="1">
    <location>
        <begin position="318"/>
        <end position="340"/>
    </location>
</feature>
<feature type="transmembrane region" description="Helical" evidence="1">
    <location>
        <begin position="90"/>
        <end position="110"/>
    </location>
</feature>
<feature type="transmembrane region" description="Helical" evidence="1">
    <location>
        <begin position="346"/>
        <end position="370"/>
    </location>
</feature>
<feature type="transmembrane region" description="Helical" evidence="1">
    <location>
        <begin position="285"/>
        <end position="306"/>
    </location>
</feature>
<feature type="transmembrane region" description="Helical" evidence="1">
    <location>
        <begin position="148"/>
        <end position="165"/>
    </location>
</feature>
<sequence>MINIKGYYKLIIILQIIILISIRLIYIILGGPKYILSSLTNDDSYYYINTAWNTKIYGFVTFDSFHKTNGVHFLWFFIVYALSYLTNSKIVYLNIILFSNLIIMGFSFIPVYKFGKKIKNEYFGLILSTVWFIQLILYDIFFMGMENTIHNIIIWYIIFYLVKVLEKNDKNKKKSFLILTLLLVINIWVRYDSIIASSIIYIIIIIYLSLYKKRLSFKIILMSAFLAISGLLILFITFYWMGDTFIPISAKIKLNSAQNTTFNNYLTNIFIIITPKIFFTDLGVGGLTLSRIFTIIFVVINLKFLVDIIKKKEKDNKIKIILLIISFSNLIYTILIGNLYNPYFIWYLSLSIIIWVILLSYILNLFIIKLTEKIRNFKKIKVSSYFEYNQVIIFLVIIGVFVSLPFSVFLNIISDYYSEIRTSEFHFFRYNTALWLKKIKNPNIIVGSWNAGEIAFFSDRKVINLDGLVNDNNYFNTILSNNDKFNSTEFIEYLNKMNITYLVDYKFYGFDPIQANFTLIKEFYYIVNSVQKNIQIWSR</sequence>
<reference evidence="2" key="1">
    <citation type="journal article" date="2015" name="Nature">
        <title>Complex archaea that bridge the gap between prokaryotes and eukaryotes.</title>
        <authorList>
            <person name="Spang A."/>
            <person name="Saw J.H."/>
            <person name="Jorgensen S.L."/>
            <person name="Zaremba-Niedzwiedzka K."/>
            <person name="Martijn J."/>
            <person name="Lind A.E."/>
            <person name="van Eijk R."/>
            <person name="Schleper C."/>
            <person name="Guy L."/>
            <person name="Ettema T.J."/>
        </authorList>
    </citation>
    <scope>NUCLEOTIDE SEQUENCE</scope>
</reference>
<comment type="caution">
    <text evidence="2">The sequence shown here is derived from an EMBL/GenBank/DDBJ whole genome shotgun (WGS) entry which is preliminary data.</text>
</comment>
<dbReference type="AlphaFoldDB" id="A0A0F9LBD4"/>
<keyword evidence="1" id="KW-0472">Membrane</keyword>
<feature type="transmembrane region" description="Helical" evidence="1">
    <location>
        <begin position="391"/>
        <end position="413"/>
    </location>
</feature>
<accession>A0A0F9LBD4</accession>
<feature type="transmembrane region" description="Helical" evidence="1">
    <location>
        <begin position="219"/>
        <end position="241"/>
    </location>
</feature>
<dbReference type="EMBL" id="LAZR01006636">
    <property type="protein sequence ID" value="KKM90723.1"/>
    <property type="molecule type" value="Genomic_DNA"/>
</dbReference>
<gene>
    <name evidence="2" type="ORF">LCGC14_1235760</name>
</gene>
<organism evidence="2">
    <name type="scientific">marine sediment metagenome</name>
    <dbReference type="NCBI Taxonomy" id="412755"/>
    <lineage>
        <taxon>unclassified sequences</taxon>
        <taxon>metagenomes</taxon>
        <taxon>ecological metagenomes</taxon>
    </lineage>
</organism>
<keyword evidence="1" id="KW-0812">Transmembrane</keyword>
<proteinExistence type="predicted"/>
<evidence type="ECO:0008006" key="3">
    <source>
        <dbReference type="Google" id="ProtNLM"/>
    </source>
</evidence>
<evidence type="ECO:0000313" key="2">
    <source>
        <dbReference type="EMBL" id="KKM90723.1"/>
    </source>
</evidence>
<keyword evidence="1" id="KW-1133">Transmembrane helix</keyword>
<evidence type="ECO:0000256" key="1">
    <source>
        <dbReference type="SAM" id="Phobius"/>
    </source>
</evidence>